<keyword evidence="1" id="KW-0472">Membrane</keyword>
<feature type="transmembrane region" description="Helical" evidence="1">
    <location>
        <begin position="235"/>
        <end position="252"/>
    </location>
</feature>
<sequence>MLELLGGIHIGPLFLPYRLVGLILAVLAGAWAMRRGPWTDPEARTPRDQSVDEVALTAYWNAAIAGLVGYRFASLILTPAAWWNEPGRALFSAPPSGSVWVAGAAAGAALILTALRQRLSIQALLDRIVPSLLLSGAFYSFFALDVGSITNLPWGIPLGDTSRHPVNIYRALLLITAFFIVWLAGSRQGTHSAPPSSIRSVRPTGLAIFLLGAALLTAGYADSPGPLYLGLRPDQWASVALLAIGALSINRVQKPSSVHKP</sequence>
<keyword evidence="1" id="KW-1133">Transmembrane helix</keyword>
<feature type="transmembrane region" description="Helical" evidence="1">
    <location>
        <begin position="168"/>
        <end position="185"/>
    </location>
</feature>
<dbReference type="AlphaFoldDB" id="A0A2K8N602"/>
<dbReference type="GO" id="GO:0042158">
    <property type="term" value="P:lipoprotein biosynthetic process"/>
    <property type="evidence" value="ECO:0007669"/>
    <property type="project" value="InterPro"/>
</dbReference>
<dbReference type="OrthoDB" id="1796359at2"/>
<feature type="transmembrane region" description="Helical" evidence="1">
    <location>
        <begin position="97"/>
        <end position="115"/>
    </location>
</feature>
<gene>
    <name evidence="2" type="ORF">CVV65_02025</name>
</gene>
<keyword evidence="3" id="KW-1185">Reference proteome</keyword>
<dbReference type="Proteomes" id="UP000231932">
    <property type="component" value="Chromosome"/>
</dbReference>
<dbReference type="GO" id="GO:0005886">
    <property type="term" value="C:plasma membrane"/>
    <property type="evidence" value="ECO:0007669"/>
    <property type="project" value="InterPro"/>
</dbReference>
<dbReference type="GO" id="GO:0008961">
    <property type="term" value="F:phosphatidylglycerol-prolipoprotein diacylglyceryl transferase activity"/>
    <property type="evidence" value="ECO:0007669"/>
    <property type="project" value="InterPro"/>
</dbReference>
<dbReference type="Pfam" id="PF01790">
    <property type="entry name" value="LGT"/>
    <property type="match status" value="1"/>
</dbReference>
<evidence type="ECO:0000313" key="3">
    <source>
        <dbReference type="Proteomes" id="UP000231932"/>
    </source>
</evidence>
<dbReference type="KEGG" id="kyr:CVV65_02025"/>
<dbReference type="RefSeq" id="WP_100666728.1">
    <property type="nucleotide sequence ID" value="NZ_CP024955.1"/>
</dbReference>
<reference evidence="3" key="1">
    <citation type="submission" date="2017-11" db="EMBL/GenBank/DDBJ databases">
        <title>Complete Genome Sequence of Kyrpidia sp. Strain EA-1, a thermophilic, hydrogen-oxidizing Bacterium, isolated from the Azores.</title>
        <authorList>
            <person name="Reiner J.E."/>
            <person name="Lapp C.J."/>
            <person name="Bunk B."/>
            <person name="Gescher J."/>
        </authorList>
    </citation>
    <scope>NUCLEOTIDE SEQUENCE [LARGE SCALE GENOMIC DNA]</scope>
    <source>
        <strain evidence="3">EA-1</strain>
    </source>
</reference>
<evidence type="ECO:0000313" key="2">
    <source>
        <dbReference type="EMBL" id="ATY83892.1"/>
    </source>
</evidence>
<keyword evidence="1" id="KW-0812">Transmembrane</keyword>
<feature type="transmembrane region" description="Helical" evidence="1">
    <location>
        <begin position="54"/>
        <end position="77"/>
    </location>
</feature>
<dbReference type="InterPro" id="IPR001640">
    <property type="entry name" value="Lgt"/>
</dbReference>
<feature type="transmembrane region" description="Helical" evidence="1">
    <location>
        <begin position="15"/>
        <end position="33"/>
    </location>
</feature>
<evidence type="ECO:0000256" key="1">
    <source>
        <dbReference type="SAM" id="Phobius"/>
    </source>
</evidence>
<organism evidence="2 3">
    <name type="scientific">Kyrpidia spormannii</name>
    <dbReference type="NCBI Taxonomy" id="2055160"/>
    <lineage>
        <taxon>Bacteria</taxon>
        <taxon>Bacillati</taxon>
        <taxon>Bacillota</taxon>
        <taxon>Bacilli</taxon>
        <taxon>Bacillales</taxon>
        <taxon>Alicyclobacillaceae</taxon>
        <taxon>Kyrpidia</taxon>
    </lineage>
</organism>
<feature type="transmembrane region" description="Helical" evidence="1">
    <location>
        <begin position="206"/>
        <end position="223"/>
    </location>
</feature>
<accession>A0A2K8N602</accession>
<protein>
    <recommendedName>
        <fullName evidence="4">Prolipoprotein diacylglyceryl transferase</fullName>
    </recommendedName>
</protein>
<proteinExistence type="predicted"/>
<evidence type="ECO:0008006" key="4">
    <source>
        <dbReference type="Google" id="ProtNLM"/>
    </source>
</evidence>
<dbReference type="EMBL" id="CP024955">
    <property type="protein sequence ID" value="ATY83892.1"/>
    <property type="molecule type" value="Genomic_DNA"/>
</dbReference>
<name>A0A2K8N602_9BACL</name>